<dbReference type="RefSeq" id="WP_272181628.1">
    <property type="nucleotide sequence ID" value="NZ_JAQOMS010000002.1"/>
</dbReference>
<dbReference type="PANTHER" id="PTHR45339:SF1">
    <property type="entry name" value="HYBRID SIGNAL TRANSDUCTION HISTIDINE KINASE J"/>
    <property type="match status" value="1"/>
</dbReference>
<evidence type="ECO:0000313" key="6">
    <source>
        <dbReference type="Proteomes" id="UP001528411"/>
    </source>
</evidence>
<dbReference type="InterPro" id="IPR011006">
    <property type="entry name" value="CheY-like_superfamily"/>
</dbReference>
<evidence type="ECO:0000259" key="4">
    <source>
        <dbReference type="PROSITE" id="PS50110"/>
    </source>
</evidence>
<dbReference type="SUPFAM" id="SSF52172">
    <property type="entry name" value="CheY-like"/>
    <property type="match status" value="2"/>
</dbReference>
<evidence type="ECO:0000256" key="2">
    <source>
        <dbReference type="ARBA" id="ARBA00023012"/>
    </source>
</evidence>
<dbReference type="Gene3D" id="3.40.50.2300">
    <property type="match status" value="2"/>
</dbReference>
<organism evidence="5 6">
    <name type="scientific">Psychrosphaera algicola</name>
    <dbReference type="NCBI Taxonomy" id="3023714"/>
    <lineage>
        <taxon>Bacteria</taxon>
        <taxon>Pseudomonadati</taxon>
        <taxon>Pseudomonadota</taxon>
        <taxon>Gammaproteobacteria</taxon>
        <taxon>Alteromonadales</taxon>
        <taxon>Pseudoalteromonadaceae</taxon>
        <taxon>Psychrosphaera</taxon>
    </lineage>
</organism>
<keyword evidence="6" id="KW-1185">Reference proteome</keyword>
<name>A0ABT5FFU6_9GAMM</name>
<feature type="modified residue" description="4-aspartylphosphate" evidence="3">
    <location>
        <position position="159"/>
    </location>
</feature>
<dbReference type="Proteomes" id="UP001528411">
    <property type="component" value="Unassembled WGS sequence"/>
</dbReference>
<dbReference type="EMBL" id="JAQOMS010000002">
    <property type="protein sequence ID" value="MDC2890425.1"/>
    <property type="molecule type" value="Genomic_DNA"/>
</dbReference>
<dbReference type="Pfam" id="PF00072">
    <property type="entry name" value="Response_reg"/>
    <property type="match status" value="1"/>
</dbReference>
<evidence type="ECO:0000313" key="5">
    <source>
        <dbReference type="EMBL" id="MDC2890425.1"/>
    </source>
</evidence>
<feature type="domain" description="Response regulatory" evidence="4">
    <location>
        <begin position="1"/>
        <end position="89"/>
    </location>
</feature>
<dbReference type="PANTHER" id="PTHR45339">
    <property type="entry name" value="HYBRID SIGNAL TRANSDUCTION HISTIDINE KINASE J"/>
    <property type="match status" value="1"/>
</dbReference>
<accession>A0ABT5FFU6</accession>
<keyword evidence="2" id="KW-0902">Two-component regulatory system</keyword>
<dbReference type="SMART" id="SM00448">
    <property type="entry name" value="REC"/>
    <property type="match status" value="1"/>
</dbReference>
<gene>
    <name evidence="5" type="ORF">PN838_18795</name>
</gene>
<evidence type="ECO:0000256" key="3">
    <source>
        <dbReference type="PROSITE-ProRule" id="PRU00169"/>
    </source>
</evidence>
<feature type="modified residue" description="4-aspartylphosphate" evidence="3">
    <location>
        <position position="22"/>
    </location>
</feature>
<dbReference type="CDD" id="cd17546">
    <property type="entry name" value="REC_hyHK_CKI1_RcsC-like"/>
    <property type="match status" value="1"/>
</dbReference>
<dbReference type="InterPro" id="IPR001789">
    <property type="entry name" value="Sig_transdc_resp-reg_receiver"/>
</dbReference>
<protein>
    <submittedName>
        <fullName evidence="5">Response regulator</fullName>
    </submittedName>
</protein>
<keyword evidence="1 3" id="KW-0597">Phosphoprotein</keyword>
<evidence type="ECO:0000256" key="1">
    <source>
        <dbReference type="ARBA" id="ARBA00022553"/>
    </source>
</evidence>
<proteinExistence type="predicted"/>
<dbReference type="PROSITE" id="PS50110">
    <property type="entry name" value="RESPONSE_REGULATORY"/>
    <property type="match status" value="2"/>
</dbReference>
<feature type="domain" description="Response regulatory" evidence="4">
    <location>
        <begin position="109"/>
        <end position="228"/>
    </location>
</feature>
<reference evidence="5 6" key="1">
    <citation type="submission" date="2023-01" db="EMBL/GenBank/DDBJ databases">
        <title>Psychrosphaera sp. nov., isolated from marine algae.</title>
        <authorList>
            <person name="Bayburt H."/>
            <person name="Choi B.J."/>
            <person name="Kim J.M."/>
            <person name="Choi D.G."/>
            <person name="Jeon C.O."/>
        </authorList>
    </citation>
    <scope>NUCLEOTIDE SEQUENCE [LARGE SCALE GENOMIC DNA]</scope>
    <source>
        <strain evidence="5 6">G1-22</strain>
    </source>
</reference>
<comment type="caution">
    <text evidence="5">The sequence shown here is derived from an EMBL/GenBank/DDBJ whole genome shotgun (WGS) entry which is preliminary data.</text>
</comment>
<sequence length="236" mass="26123">MVKMLSAHLSNNPDPYDAVLLDWTLPEMDGKQIIEAILALQLKKLPKFIVISSYDLSIIESASTDLPIKSILQKPCLESKLFYAIKGAVNDTEVDAQLITDSKTLIGFNILVAEDNPINQIVIKTMLTNAKANITIVNNGQECIDTLVKSDTFDVILMDIHMPIMDGIEAAKFIRALDNKKQASIPIIALTANVMKKDVDHYLLNGMDSHVAKPVDFNQLKLTIIELAAKNKLHSK</sequence>